<sequence>MFRYSRPVANVVLFEMSGPQSVADGAAYIRALHDLSASETTSSVPVLPVVLIMTVDGQADQDHETRKQAAAWFKQNRGRLSQFLCGAIRVEPDAHDGHAAHVENSNFAKMLPFALKHADSLEEAFVMAENWPVSPAPKGAF</sequence>
<keyword evidence="2" id="KW-1185">Reference proteome</keyword>
<organism evidence="1 2">
    <name type="scientific">Thalassospira alkalitolerans</name>
    <dbReference type="NCBI Taxonomy" id="1293890"/>
    <lineage>
        <taxon>Bacteria</taxon>
        <taxon>Pseudomonadati</taxon>
        <taxon>Pseudomonadota</taxon>
        <taxon>Alphaproteobacteria</taxon>
        <taxon>Rhodospirillales</taxon>
        <taxon>Thalassospiraceae</taxon>
        <taxon>Thalassospira</taxon>
    </lineage>
</organism>
<dbReference type="OrthoDB" id="8905727at2"/>
<reference evidence="1 2" key="1">
    <citation type="submission" date="2014-03" db="EMBL/GenBank/DDBJ databases">
        <title>The draft genome sequence of Thalassospira alkalitolerans JCM 18968.</title>
        <authorList>
            <person name="Lai Q."/>
            <person name="Shao Z."/>
        </authorList>
    </citation>
    <scope>NUCLEOTIDE SEQUENCE [LARGE SCALE GENOMIC DNA]</scope>
    <source>
        <strain evidence="1 2">JCM 18968</strain>
    </source>
</reference>
<dbReference type="AlphaFoldDB" id="A0A1Y2LBM4"/>
<comment type="caution">
    <text evidence="1">The sequence shown here is derived from an EMBL/GenBank/DDBJ whole genome shotgun (WGS) entry which is preliminary data.</text>
</comment>
<evidence type="ECO:0000313" key="2">
    <source>
        <dbReference type="Proteomes" id="UP000193396"/>
    </source>
</evidence>
<evidence type="ECO:0000313" key="1">
    <source>
        <dbReference type="EMBL" id="OSQ47750.1"/>
    </source>
</evidence>
<proteinExistence type="predicted"/>
<dbReference type="Proteomes" id="UP000193396">
    <property type="component" value="Unassembled WGS sequence"/>
</dbReference>
<dbReference type="EMBL" id="JFKB01000007">
    <property type="protein sequence ID" value="OSQ47750.1"/>
    <property type="molecule type" value="Genomic_DNA"/>
</dbReference>
<name>A0A1Y2LBM4_9PROT</name>
<accession>A0A1Y2LBM4</accession>
<protein>
    <submittedName>
        <fullName evidence="1">Uncharacterized protein</fullName>
    </submittedName>
</protein>
<dbReference type="RefSeq" id="WP_085619110.1">
    <property type="nucleotide sequence ID" value="NZ_JFKB01000007.1"/>
</dbReference>
<dbReference type="STRING" id="1293890.TALK_11885"/>
<gene>
    <name evidence="1" type="ORF">TALK_11885</name>
</gene>